<accession>A0ACB0ZZC8</accession>
<gene>
    <name evidence="1" type="ORF">MENTE1834_LOCUS31142</name>
</gene>
<reference evidence="1" key="1">
    <citation type="submission" date="2023-11" db="EMBL/GenBank/DDBJ databases">
        <authorList>
            <person name="Poullet M."/>
        </authorList>
    </citation>
    <scope>NUCLEOTIDE SEQUENCE</scope>
    <source>
        <strain evidence="1">E1834</strain>
    </source>
</reference>
<dbReference type="Proteomes" id="UP001497535">
    <property type="component" value="Unassembled WGS sequence"/>
</dbReference>
<dbReference type="EMBL" id="CAVMJV010000051">
    <property type="protein sequence ID" value="CAK5083782.1"/>
    <property type="molecule type" value="Genomic_DNA"/>
</dbReference>
<sequence length="63" mass="7978">MQFYSFFLALKTHLQYHFTLNHFYTSPFQRKYFYYLIPSLIQHLYILYIFAIFIFFNFWPLSS</sequence>
<comment type="caution">
    <text evidence="1">The sequence shown here is derived from an EMBL/GenBank/DDBJ whole genome shotgun (WGS) entry which is preliminary data.</text>
</comment>
<organism evidence="1 2">
    <name type="scientific">Meloidogyne enterolobii</name>
    <name type="common">Root-knot nematode worm</name>
    <name type="synonym">Meloidogyne mayaguensis</name>
    <dbReference type="NCBI Taxonomy" id="390850"/>
    <lineage>
        <taxon>Eukaryota</taxon>
        <taxon>Metazoa</taxon>
        <taxon>Ecdysozoa</taxon>
        <taxon>Nematoda</taxon>
        <taxon>Chromadorea</taxon>
        <taxon>Rhabditida</taxon>
        <taxon>Tylenchina</taxon>
        <taxon>Tylenchomorpha</taxon>
        <taxon>Tylenchoidea</taxon>
        <taxon>Meloidogynidae</taxon>
        <taxon>Meloidogyninae</taxon>
        <taxon>Meloidogyne</taxon>
    </lineage>
</organism>
<name>A0ACB0ZZC8_MELEN</name>
<evidence type="ECO:0000313" key="1">
    <source>
        <dbReference type="EMBL" id="CAK5083782.1"/>
    </source>
</evidence>
<proteinExistence type="predicted"/>
<keyword evidence="2" id="KW-1185">Reference proteome</keyword>
<evidence type="ECO:0000313" key="2">
    <source>
        <dbReference type="Proteomes" id="UP001497535"/>
    </source>
</evidence>
<protein>
    <submittedName>
        <fullName evidence="1">Uncharacterized protein</fullName>
    </submittedName>
</protein>